<dbReference type="Proteomes" id="UP001620408">
    <property type="component" value="Unassembled WGS sequence"/>
</dbReference>
<feature type="domain" description="TGS" evidence="8">
    <location>
        <begin position="382"/>
        <end position="445"/>
    </location>
</feature>
<gene>
    <name evidence="9" type="ORF">ISS97_05645</name>
</gene>
<dbReference type="PROSITE" id="PS51671">
    <property type="entry name" value="ACT"/>
    <property type="match status" value="1"/>
</dbReference>
<accession>A0ABW8K1E4</accession>
<dbReference type="Pfam" id="PF13328">
    <property type="entry name" value="HD_4"/>
    <property type="match status" value="1"/>
</dbReference>
<protein>
    <recommendedName>
        <fullName evidence="1">GTP pyrophosphokinase</fullName>
    </recommendedName>
    <alternativeName>
        <fullName evidence="4">(p)ppGpp synthase</fullName>
    </alternativeName>
    <alternativeName>
        <fullName evidence="3">ATP:GTP 3'-pyrophosphotransferase</fullName>
    </alternativeName>
    <alternativeName>
        <fullName evidence="5">ppGpp synthase I</fullName>
    </alternativeName>
</protein>
<dbReference type="CDD" id="cd05399">
    <property type="entry name" value="NT_Rel-Spo_like"/>
    <property type="match status" value="1"/>
</dbReference>
<comment type="caution">
    <text evidence="9">The sequence shown here is derived from an EMBL/GenBank/DDBJ whole genome shotgun (WGS) entry which is preliminary data.</text>
</comment>
<dbReference type="InterPro" id="IPR012676">
    <property type="entry name" value="TGS-like"/>
</dbReference>
<dbReference type="PANTHER" id="PTHR21262">
    <property type="entry name" value="GUANOSINE-3',5'-BIS DIPHOSPHATE 3'-PYROPHOSPHOHYDROLASE"/>
    <property type="match status" value="1"/>
</dbReference>
<dbReference type="InterPro" id="IPR033655">
    <property type="entry name" value="TGS_RelA/SpoT"/>
</dbReference>
<proteinExistence type="inferred from homology"/>
<comment type="function">
    <text evidence="6">In eubacteria ppGpp (guanosine 3'-diphosphate 5'-diphosphate) is a mediator of the stringent response that coordinates a variety of cellular activities in response to changes in nutritional abundance.</text>
</comment>
<evidence type="ECO:0000259" key="8">
    <source>
        <dbReference type="PROSITE" id="PS51880"/>
    </source>
</evidence>
<dbReference type="NCBIfam" id="TIGR00691">
    <property type="entry name" value="spoT_relA"/>
    <property type="match status" value="1"/>
</dbReference>
<dbReference type="Gene3D" id="3.30.460.10">
    <property type="entry name" value="Beta Polymerase, domain 2"/>
    <property type="match status" value="1"/>
</dbReference>
<comment type="pathway">
    <text evidence="2">Purine metabolism.</text>
</comment>
<dbReference type="InterPro" id="IPR045865">
    <property type="entry name" value="ACT-like_dom_sf"/>
</dbReference>
<dbReference type="EMBL" id="JADIKD010000007">
    <property type="protein sequence ID" value="MFK2916739.1"/>
    <property type="molecule type" value="Genomic_DNA"/>
</dbReference>
<feature type="domain" description="ACT" evidence="7">
    <location>
        <begin position="639"/>
        <end position="714"/>
    </location>
</feature>
<evidence type="ECO:0000313" key="9">
    <source>
        <dbReference type="EMBL" id="MFK2916739.1"/>
    </source>
</evidence>
<dbReference type="Gene3D" id="1.10.3210.10">
    <property type="entry name" value="Hypothetical protein af1432"/>
    <property type="match status" value="1"/>
</dbReference>
<evidence type="ECO:0000313" key="10">
    <source>
        <dbReference type="Proteomes" id="UP001620408"/>
    </source>
</evidence>
<evidence type="ECO:0000256" key="3">
    <source>
        <dbReference type="ARBA" id="ARBA00029754"/>
    </source>
</evidence>
<dbReference type="Gene3D" id="3.30.70.260">
    <property type="match status" value="1"/>
</dbReference>
<evidence type="ECO:0000256" key="2">
    <source>
        <dbReference type="ARBA" id="ARBA00025704"/>
    </source>
</evidence>
<reference evidence="9 10" key="1">
    <citation type="submission" date="2020-10" db="EMBL/GenBank/DDBJ databases">
        <title>Phylogeny of dyella-like bacteria.</title>
        <authorList>
            <person name="Fu J."/>
        </authorList>
    </citation>
    <scope>NUCLEOTIDE SEQUENCE [LARGE SCALE GENOMIC DNA]</scope>
    <source>
        <strain evidence="9 10">BB4</strain>
    </source>
</reference>
<evidence type="ECO:0000259" key="7">
    <source>
        <dbReference type="PROSITE" id="PS51671"/>
    </source>
</evidence>
<dbReference type="SUPFAM" id="SSF81301">
    <property type="entry name" value="Nucleotidyltransferase"/>
    <property type="match status" value="1"/>
</dbReference>
<comment type="similarity">
    <text evidence="6">Belongs to the relA/spoT family.</text>
</comment>
<dbReference type="Pfam" id="PF02824">
    <property type="entry name" value="TGS"/>
    <property type="match status" value="1"/>
</dbReference>
<dbReference type="Pfam" id="PF04607">
    <property type="entry name" value="RelA_SpoT"/>
    <property type="match status" value="1"/>
</dbReference>
<evidence type="ECO:0000256" key="4">
    <source>
        <dbReference type="ARBA" id="ARBA00032407"/>
    </source>
</evidence>
<name>A0ABW8K1E4_9GAMM</name>
<dbReference type="RefSeq" id="WP_379986175.1">
    <property type="nucleotide sequence ID" value="NZ_JADIKD010000007.1"/>
</dbReference>
<dbReference type="Pfam" id="PF13291">
    <property type="entry name" value="ACT_4"/>
    <property type="match status" value="1"/>
</dbReference>
<dbReference type="PROSITE" id="PS51880">
    <property type="entry name" value="TGS"/>
    <property type="match status" value="1"/>
</dbReference>
<dbReference type="SUPFAM" id="SSF55021">
    <property type="entry name" value="ACT-like"/>
    <property type="match status" value="1"/>
</dbReference>
<dbReference type="InterPro" id="IPR004095">
    <property type="entry name" value="TGS"/>
</dbReference>
<dbReference type="PANTHER" id="PTHR21262:SF31">
    <property type="entry name" value="GTP PYROPHOSPHOKINASE"/>
    <property type="match status" value="1"/>
</dbReference>
<dbReference type="SMART" id="SM00954">
    <property type="entry name" value="RelA_SpoT"/>
    <property type="match status" value="1"/>
</dbReference>
<evidence type="ECO:0000256" key="5">
    <source>
        <dbReference type="ARBA" id="ARBA00033308"/>
    </source>
</evidence>
<dbReference type="InterPro" id="IPR002912">
    <property type="entry name" value="ACT_dom"/>
</dbReference>
<evidence type="ECO:0000256" key="1">
    <source>
        <dbReference type="ARBA" id="ARBA00019852"/>
    </source>
</evidence>
<dbReference type="InterPro" id="IPR012675">
    <property type="entry name" value="Beta-grasp_dom_sf"/>
</dbReference>
<sequence>MERFVVQAAPTAQSSLALWLSRAGSVSPLLAQALEACAVRPVHQAECADVLDLLGMLGCDAQTQAAALWFELARVDPAFWAEREASSPAELQRLVAGQLAAEKVWALHAQQAPESGAEGLRRLLLAIIRDLRVVFILLARQLARMRAAGALAESERQGLARLTRDIHAPLANRLGIWQLKWELEDLAFRYLQPDTYRRIARLLDERRTDREEFIRDSLAELKRSLDAAGIRADLAGRPKHIYSIWKKMQRKELEFSDLYDIRAVRVLVDSVADCYGALGVVHSLWPHLPGEFDDYIARPKGNDYRSLHTAVIGPHGKTLEVQIRTHEMHRISELGVAAHWRYKEGGSGDSEFEAKIAWMRRLLEPKTDGEGDLAAELHTELMEDRVYVLTPRGEVVDMPRGATVLDFAYHVHTEVGHRCRGAKVNGRIVPLTFQPHSGDRIEILTAKTAEPSRDWLSAHHGYLNTSRAREKVRTWFRRSAHDANLAAGRAMFERELRRLALPAADTGKLPAHFHLKQLDDVLVALALGEITPGQIARALQETETPSTEMTQSSFPVASRHSTLDHSALRIEGVGNLLTTLARCCQPLPGDAVRGFVTRGRGVSVHRADCVSLARLAKRDPDRVIEVEWGKASAQAYEVDVELHGYDRKGLQKDVTSVISNSGTHIIASSSRVFTRTGEVEMRFTLRVRDYEQLSTLLGRLVALPNVVEARRVSGG</sequence>
<dbReference type="SUPFAM" id="SSF81271">
    <property type="entry name" value="TGS-like"/>
    <property type="match status" value="1"/>
</dbReference>
<dbReference type="InterPro" id="IPR004811">
    <property type="entry name" value="RelA/Spo_fam"/>
</dbReference>
<organism evidence="9 10">
    <name type="scientific">Dyella koreensis</name>
    <dbReference type="NCBI Taxonomy" id="311235"/>
    <lineage>
        <taxon>Bacteria</taxon>
        <taxon>Pseudomonadati</taxon>
        <taxon>Pseudomonadota</taxon>
        <taxon>Gammaproteobacteria</taxon>
        <taxon>Lysobacterales</taxon>
        <taxon>Rhodanobacteraceae</taxon>
        <taxon>Dyella</taxon>
    </lineage>
</organism>
<dbReference type="SUPFAM" id="SSF109604">
    <property type="entry name" value="HD-domain/PDEase-like"/>
    <property type="match status" value="1"/>
</dbReference>
<dbReference type="CDD" id="cd04876">
    <property type="entry name" value="ACT_RelA-SpoT"/>
    <property type="match status" value="1"/>
</dbReference>
<dbReference type="Gene3D" id="3.10.20.30">
    <property type="match status" value="1"/>
</dbReference>
<dbReference type="CDD" id="cd01668">
    <property type="entry name" value="TGS_RSH"/>
    <property type="match status" value="1"/>
</dbReference>
<dbReference type="InterPro" id="IPR007685">
    <property type="entry name" value="RelA_SpoT"/>
</dbReference>
<keyword evidence="10" id="KW-1185">Reference proteome</keyword>
<dbReference type="InterPro" id="IPR043519">
    <property type="entry name" value="NT_sf"/>
</dbReference>
<evidence type="ECO:0000256" key="6">
    <source>
        <dbReference type="RuleBase" id="RU003847"/>
    </source>
</evidence>